<dbReference type="EMBL" id="FLQR01000008">
    <property type="protein sequence ID" value="SBS73173.1"/>
    <property type="molecule type" value="Genomic_DNA"/>
</dbReference>
<protein>
    <submittedName>
        <fullName evidence="2">Uncharacterized protein</fullName>
    </submittedName>
</protein>
<evidence type="ECO:0000256" key="1">
    <source>
        <dbReference type="SAM" id="MobiDB-lite"/>
    </source>
</evidence>
<gene>
    <name evidence="2" type="ORF">MIPYR_40020</name>
</gene>
<evidence type="ECO:0000313" key="2">
    <source>
        <dbReference type="EMBL" id="SBS73173.1"/>
    </source>
</evidence>
<name>A0A1Y5P3D1_9MICO</name>
<sequence length="83" mass="9106">MRVITQERQIPPRCGAARLKAANLLPIVECPEHFSRTERCVRFHRRTRPATIYKNPPPATISKEMIGGGRSGPARVTGGARGG</sequence>
<proteinExistence type="predicted"/>
<accession>A0A1Y5P3D1</accession>
<reference evidence="2" key="1">
    <citation type="submission" date="2016-03" db="EMBL/GenBank/DDBJ databases">
        <authorList>
            <person name="Ploux O."/>
        </authorList>
    </citation>
    <scope>NUCLEOTIDE SEQUENCE</scope>
    <source>
        <strain evidence="2">UC1</strain>
    </source>
</reference>
<feature type="region of interest" description="Disordered" evidence="1">
    <location>
        <begin position="50"/>
        <end position="83"/>
    </location>
</feature>
<organism evidence="2">
    <name type="scientific">uncultured Microbacterium sp</name>
    <dbReference type="NCBI Taxonomy" id="191216"/>
    <lineage>
        <taxon>Bacteria</taxon>
        <taxon>Bacillati</taxon>
        <taxon>Actinomycetota</taxon>
        <taxon>Actinomycetes</taxon>
        <taxon>Micrococcales</taxon>
        <taxon>Microbacteriaceae</taxon>
        <taxon>Microbacterium</taxon>
        <taxon>environmental samples</taxon>
    </lineage>
</organism>
<dbReference type="AlphaFoldDB" id="A0A1Y5P3D1"/>